<evidence type="ECO:0000313" key="19">
    <source>
        <dbReference type="Proteomes" id="UP000247345"/>
    </source>
</evidence>
<dbReference type="AlphaFoldDB" id="A0A2P6CDV6"/>
<comment type="caution">
    <text evidence="18">The sequence shown here is derived from an EMBL/GenBank/DDBJ whole genome shotgun (WGS) entry which is preliminary data.</text>
</comment>
<keyword evidence="15" id="KW-1133">Transmembrane helix</keyword>
<dbReference type="Gene3D" id="3.30.1950.10">
    <property type="entry name" value="wza like domain"/>
    <property type="match status" value="1"/>
</dbReference>
<evidence type="ECO:0000256" key="10">
    <source>
        <dbReference type="ARBA" id="ARBA00023114"/>
    </source>
</evidence>
<dbReference type="Proteomes" id="UP000247345">
    <property type="component" value="Unassembled WGS sequence"/>
</dbReference>
<dbReference type="InterPro" id="IPR054765">
    <property type="entry name" value="SLBB_dom"/>
</dbReference>
<keyword evidence="3" id="KW-0813">Transport</keyword>
<dbReference type="GO" id="GO:0015288">
    <property type="term" value="F:porin activity"/>
    <property type="evidence" value="ECO:0007669"/>
    <property type="project" value="UniProtKB-KW"/>
</dbReference>
<keyword evidence="19" id="KW-1185">Reference proteome</keyword>
<dbReference type="PROSITE" id="PS51257">
    <property type="entry name" value="PROKAR_LIPOPROTEIN"/>
    <property type="match status" value="1"/>
</dbReference>
<dbReference type="OrthoDB" id="9808948at2"/>
<dbReference type="GO" id="GO:0006811">
    <property type="term" value="P:monoatomic ion transport"/>
    <property type="evidence" value="ECO:0007669"/>
    <property type="project" value="UniProtKB-KW"/>
</dbReference>
<dbReference type="InterPro" id="IPR049712">
    <property type="entry name" value="Poly_export"/>
</dbReference>
<dbReference type="InterPro" id="IPR003715">
    <property type="entry name" value="Poly_export_N"/>
</dbReference>
<dbReference type="GO" id="GO:0046930">
    <property type="term" value="C:pore complex"/>
    <property type="evidence" value="ECO:0007669"/>
    <property type="project" value="UniProtKB-KW"/>
</dbReference>
<dbReference type="RefSeq" id="WP_105048742.1">
    <property type="nucleotide sequence ID" value="NZ_CP150661.1"/>
</dbReference>
<gene>
    <name evidence="18" type="ORF">BTO14_07310</name>
</gene>
<keyword evidence="4" id="KW-1134">Transmembrane beta strand</keyword>
<evidence type="ECO:0000259" key="16">
    <source>
        <dbReference type="Pfam" id="PF02563"/>
    </source>
</evidence>
<keyword evidence="5" id="KW-0762">Sugar transport</keyword>
<dbReference type="PANTHER" id="PTHR33619:SF3">
    <property type="entry name" value="POLYSACCHARIDE EXPORT PROTEIN GFCE-RELATED"/>
    <property type="match status" value="1"/>
</dbReference>
<feature type="domain" description="SLBB" evidence="17">
    <location>
        <begin position="138"/>
        <end position="217"/>
    </location>
</feature>
<accession>A0A2P6CDV6</accession>
<keyword evidence="6 15" id="KW-0812">Transmembrane</keyword>
<keyword evidence="11 15" id="KW-0472">Membrane</keyword>
<evidence type="ECO:0000256" key="2">
    <source>
        <dbReference type="ARBA" id="ARBA00009450"/>
    </source>
</evidence>
<evidence type="ECO:0000256" key="13">
    <source>
        <dbReference type="ARBA" id="ARBA00023237"/>
    </source>
</evidence>
<evidence type="ECO:0000256" key="5">
    <source>
        <dbReference type="ARBA" id="ARBA00022597"/>
    </source>
</evidence>
<dbReference type="Pfam" id="PF02563">
    <property type="entry name" value="Poly_export"/>
    <property type="match status" value="1"/>
</dbReference>
<dbReference type="Gene3D" id="3.10.560.10">
    <property type="entry name" value="Outer membrane lipoprotein wza domain like"/>
    <property type="match status" value="2"/>
</dbReference>
<organism evidence="18 19">
    <name type="scientific">Polaribacter butkevichii</name>
    <dbReference type="NCBI Taxonomy" id="218490"/>
    <lineage>
        <taxon>Bacteria</taxon>
        <taxon>Pseudomonadati</taxon>
        <taxon>Bacteroidota</taxon>
        <taxon>Flavobacteriia</taxon>
        <taxon>Flavobacteriales</taxon>
        <taxon>Flavobacteriaceae</taxon>
    </lineage>
</organism>
<keyword evidence="14" id="KW-0449">Lipoprotein</keyword>
<evidence type="ECO:0000256" key="11">
    <source>
        <dbReference type="ARBA" id="ARBA00023136"/>
    </source>
</evidence>
<evidence type="ECO:0000256" key="1">
    <source>
        <dbReference type="ARBA" id="ARBA00004571"/>
    </source>
</evidence>
<name>A0A2P6CDV6_9FLAO</name>
<comment type="subcellular location">
    <subcellularLocation>
        <location evidence="1">Cell outer membrane</location>
        <topology evidence="1">Multi-pass membrane protein</topology>
    </subcellularLocation>
</comment>
<evidence type="ECO:0000256" key="7">
    <source>
        <dbReference type="ARBA" id="ARBA00022729"/>
    </source>
</evidence>
<keyword evidence="10" id="KW-0626">Porin</keyword>
<comment type="similarity">
    <text evidence="2">Belongs to the BexD/CtrA/VexA family.</text>
</comment>
<evidence type="ECO:0000256" key="12">
    <source>
        <dbReference type="ARBA" id="ARBA00023139"/>
    </source>
</evidence>
<evidence type="ECO:0000256" key="4">
    <source>
        <dbReference type="ARBA" id="ARBA00022452"/>
    </source>
</evidence>
<keyword evidence="9" id="KW-0406">Ion transport</keyword>
<keyword evidence="13" id="KW-0998">Cell outer membrane</keyword>
<keyword evidence="8" id="KW-0625">Polysaccharide transport</keyword>
<keyword evidence="7" id="KW-0732">Signal</keyword>
<evidence type="ECO:0000256" key="14">
    <source>
        <dbReference type="ARBA" id="ARBA00023288"/>
    </source>
</evidence>
<evidence type="ECO:0000256" key="15">
    <source>
        <dbReference type="SAM" id="Phobius"/>
    </source>
</evidence>
<feature type="domain" description="Polysaccharide export protein N-terminal" evidence="16">
    <location>
        <begin position="41"/>
        <end position="133"/>
    </location>
</feature>
<sequence length="252" mass="27623">MKYIYLTFTLLLILATSCVSKNKVVYFGNTNGIEINNILQQYEPTIQKDDLLSITVSATNAEAVLPFNLYETPVSGNSAVGSKPLAYLVNSNGEIKFPVLGLLKVTGITTDALSTLLSNKLSQYITNPIVNISTTNFKVTVLGEVNKPGTYNVSNQRITIVEALGLAGDLTINGNRLNITLIREKNGQRFFIPIDITNKELFNSPYYYLSQNDLIYVEPNKTKINSSVIGANTSIIFASITTLVSIIAILTR</sequence>
<keyword evidence="12" id="KW-0564">Palmitate</keyword>
<evidence type="ECO:0000256" key="8">
    <source>
        <dbReference type="ARBA" id="ARBA00023047"/>
    </source>
</evidence>
<dbReference type="GO" id="GO:0009279">
    <property type="term" value="C:cell outer membrane"/>
    <property type="evidence" value="ECO:0007669"/>
    <property type="project" value="UniProtKB-SubCell"/>
</dbReference>
<protein>
    <submittedName>
        <fullName evidence="18">Uncharacterized protein</fullName>
    </submittedName>
</protein>
<dbReference type="PANTHER" id="PTHR33619">
    <property type="entry name" value="POLYSACCHARIDE EXPORT PROTEIN GFCE-RELATED"/>
    <property type="match status" value="1"/>
</dbReference>
<dbReference type="GO" id="GO:0015159">
    <property type="term" value="F:polysaccharide transmembrane transporter activity"/>
    <property type="evidence" value="ECO:0007669"/>
    <property type="project" value="InterPro"/>
</dbReference>
<reference evidence="18 19" key="1">
    <citation type="submission" date="2016-12" db="EMBL/GenBank/DDBJ databases">
        <title>Trade-off between light-utilization and light-protection in marine flavobacteria.</title>
        <authorList>
            <person name="Kumagai Y."/>
            <person name="Yoshizawa S."/>
            <person name="Kogure K."/>
            <person name="Iwasaki W."/>
        </authorList>
    </citation>
    <scope>NUCLEOTIDE SEQUENCE [LARGE SCALE GENOMIC DNA]</scope>
    <source>
        <strain evidence="18 19">KCTC 12100</strain>
    </source>
</reference>
<feature type="transmembrane region" description="Helical" evidence="15">
    <location>
        <begin position="229"/>
        <end position="250"/>
    </location>
</feature>
<evidence type="ECO:0000256" key="3">
    <source>
        <dbReference type="ARBA" id="ARBA00022448"/>
    </source>
</evidence>
<dbReference type="Pfam" id="PF22461">
    <property type="entry name" value="SLBB_2"/>
    <property type="match status" value="1"/>
</dbReference>
<evidence type="ECO:0000313" key="18">
    <source>
        <dbReference type="EMBL" id="PQJ73076.1"/>
    </source>
</evidence>
<evidence type="ECO:0000259" key="17">
    <source>
        <dbReference type="Pfam" id="PF22461"/>
    </source>
</evidence>
<proteinExistence type="inferred from homology"/>
<evidence type="ECO:0000256" key="6">
    <source>
        <dbReference type="ARBA" id="ARBA00022692"/>
    </source>
</evidence>
<evidence type="ECO:0000256" key="9">
    <source>
        <dbReference type="ARBA" id="ARBA00023065"/>
    </source>
</evidence>
<dbReference type="EMBL" id="MSCK01000001">
    <property type="protein sequence ID" value="PQJ73076.1"/>
    <property type="molecule type" value="Genomic_DNA"/>
</dbReference>